<evidence type="ECO:0000259" key="2">
    <source>
        <dbReference type="Pfam" id="PF18871"/>
    </source>
</evidence>
<proteinExistence type="predicted"/>
<keyword evidence="4" id="KW-1185">Reference proteome</keyword>
<accession>A0AA91IPM7</accession>
<evidence type="ECO:0000313" key="3">
    <source>
        <dbReference type="EMBL" id="OAT58942.1"/>
    </source>
</evidence>
<dbReference type="Proteomes" id="UP000078431">
    <property type="component" value="Unassembled WGS sequence"/>
</dbReference>
<gene>
    <name evidence="3" type="ORF">M993_02245</name>
</gene>
<dbReference type="EMBL" id="LXEX01000031">
    <property type="protein sequence ID" value="OAT58942.1"/>
    <property type="molecule type" value="Genomic_DNA"/>
</dbReference>
<protein>
    <recommendedName>
        <fullName evidence="5">HEPN/Toprim N-terminal domain-containing protein</fullName>
    </recommendedName>
</protein>
<dbReference type="RefSeq" id="WP_061552874.1">
    <property type="nucleotide sequence ID" value="NZ_LXEX01000031.1"/>
</dbReference>
<evidence type="ECO:0000259" key="1">
    <source>
        <dbReference type="Pfam" id="PF18735"/>
    </source>
</evidence>
<comment type="caution">
    <text evidence="3">The sequence shown here is derived from an EMBL/GenBank/DDBJ whole genome shotgun (WGS) entry which is preliminary data.</text>
</comment>
<dbReference type="Pfam" id="PF18871">
    <property type="entry name" value="HEPN_Toprim_N"/>
    <property type="match status" value="1"/>
</dbReference>
<dbReference type="AlphaFoldDB" id="A0AA91IPM7"/>
<name>A0AA91IPM7_9GAMM</name>
<dbReference type="InterPro" id="IPR041519">
    <property type="entry name" value="HEPN_RiboL-PSP"/>
</dbReference>
<organism evidence="3 4">
    <name type="scientific">Obesumbacterium proteus ATCC 12841</name>
    <dbReference type="NCBI Taxonomy" id="1354268"/>
    <lineage>
        <taxon>Bacteria</taxon>
        <taxon>Pseudomonadati</taxon>
        <taxon>Pseudomonadota</taxon>
        <taxon>Gammaproteobacteria</taxon>
        <taxon>Enterobacterales</taxon>
        <taxon>Hafniaceae</taxon>
        <taxon>Obesumbacterium</taxon>
    </lineage>
</organism>
<evidence type="ECO:0000313" key="4">
    <source>
        <dbReference type="Proteomes" id="UP000078431"/>
    </source>
</evidence>
<sequence>MSTWVGIDVNGFEIESFQNHHDTWFFRNNDRVRMVPPHYDGEYSQDVFIGYRTSISTIRRRMTLAGYDIKACESHFCEYRKKVISSIEDTIDLLQDSLHKSDHSDEVSDHYSKEIVVYKNYIGAIANSALSDWIALFPQATKRMTEEGRFHDSFSDAQWYKESNEPLLCAMLSNVPFFSEYPITGLFNFPGNDPNIFIRAFLDSFPEDAVCELNIADLIWAGYEEDFEDLEEIQKGTTVPFRNFRQSMNDLKLLSALKSDDLVLQRMCFSSIITAMEAYIGDIVKREVLHNEAVKRRFVEKSGVFDNKQQKLEVKDIYIFLDKLDNLLSVKLEEISFHNIQNANNILRNVLLIEFPSALVPELNRAVLKRHDIVHRNGKSTNGQAILVTSAHVMELLNLVMQCIENIDQQILDALAKDNEEGEDK</sequence>
<feature type="domain" description="RiboL-PSP-HEPN" evidence="1">
    <location>
        <begin position="257"/>
        <end position="412"/>
    </location>
</feature>
<feature type="domain" description="HEPN/Toprim N-terminal" evidence="2">
    <location>
        <begin position="1"/>
        <end position="235"/>
    </location>
</feature>
<reference evidence="3 4" key="1">
    <citation type="submission" date="2016-04" db="EMBL/GenBank/DDBJ databases">
        <title>ATOL: Assembling a taxonomically balanced genome-scale reconstruction of the evolutionary history of the Enterobacteriaceae.</title>
        <authorList>
            <person name="Plunkett G.III."/>
            <person name="Neeno-Eckwall E.C."/>
            <person name="Glasner J.D."/>
            <person name="Perna N.T."/>
        </authorList>
    </citation>
    <scope>NUCLEOTIDE SEQUENCE [LARGE SCALE GENOMIC DNA]</scope>
    <source>
        <strain evidence="3 4">ATCC 12841</strain>
    </source>
</reference>
<dbReference type="Pfam" id="PF18735">
    <property type="entry name" value="HEPN_RiboL-PSP"/>
    <property type="match status" value="1"/>
</dbReference>
<dbReference type="InterPro" id="IPR041487">
    <property type="entry name" value="HEPN/Toprim-NTD1"/>
</dbReference>
<evidence type="ECO:0008006" key="5">
    <source>
        <dbReference type="Google" id="ProtNLM"/>
    </source>
</evidence>